<sequence length="205" mass="21652">MPTEILDGVYDITCTEVDGAPGRIRAYLTDGGTLVDTGLPDSTTALLDGIDATGIDLERVVITHMHPDHTGGIDAVLGSYDADLYLPVGADPEETPPVDHFYGDGDTVGPFEAVHVPGHVGHQHALIATDDDYAILADAVSGADQRGLAGGFHLPPEKFTQDLGQAERSLEKLRAYEFDAGLVFHGSSVLSEASATLDRYVLPAE</sequence>
<dbReference type="Proteomes" id="UP000326865">
    <property type="component" value="Unassembled WGS sequence"/>
</dbReference>
<dbReference type="SMART" id="SM00849">
    <property type="entry name" value="Lactamase_B"/>
    <property type="match status" value="1"/>
</dbReference>
<evidence type="ECO:0000259" key="1">
    <source>
        <dbReference type="SMART" id="SM00849"/>
    </source>
</evidence>
<dbReference type="Pfam" id="PF00753">
    <property type="entry name" value="Lactamase_B"/>
    <property type="match status" value="1"/>
</dbReference>
<keyword evidence="3" id="KW-0378">Hydrolase</keyword>
<accession>A0A5N5UJG4</accession>
<evidence type="ECO:0000313" key="5">
    <source>
        <dbReference type="Proteomes" id="UP000326207"/>
    </source>
</evidence>
<dbReference type="EMBL" id="QJOW01000004">
    <property type="protein sequence ID" value="KAB7514275.1"/>
    <property type="molecule type" value="Genomic_DNA"/>
</dbReference>
<protein>
    <submittedName>
        <fullName evidence="3">MBL fold metallo-hydrolase</fullName>
    </submittedName>
</protein>
<organism evidence="3 6">
    <name type="scientific">Halosegnis rubeus</name>
    <dbReference type="NCBI Taxonomy" id="2212850"/>
    <lineage>
        <taxon>Archaea</taxon>
        <taxon>Methanobacteriati</taxon>
        <taxon>Methanobacteriota</taxon>
        <taxon>Stenosarchaea group</taxon>
        <taxon>Halobacteria</taxon>
        <taxon>Halobacteriales</taxon>
        <taxon>Natronomonadaceae</taxon>
        <taxon>Halosegnis</taxon>
    </lineage>
</organism>
<comment type="caution">
    <text evidence="3">The sequence shown here is derived from an EMBL/GenBank/DDBJ whole genome shotgun (WGS) entry which is preliminary data.</text>
</comment>
<dbReference type="Gene3D" id="3.60.15.10">
    <property type="entry name" value="Ribonuclease Z/Hydroxyacylglutathione hydrolase-like"/>
    <property type="match status" value="1"/>
</dbReference>
<dbReference type="Proteomes" id="UP000326207">
    <property type="component" value="Unassembled WGS sequence"/>
</dbReference>
<dbReference type="InterPro" id="IPR050855">
    <property type="entry name" value="NDM-1-like"/>
</dbReference>
<evidence type="ECO:0000313" key="4">
    <source>
        <dbReference type="EMBL" id="KAB7518875.1"/>
    </source>
</evidence>
<dbReference type="GO" id="GO:0016787">
    <property type="term" value="F:hydrolase activity"/>
    <property type="evidence" value="ECO:0007669"/>
    <property type="project" value="UniProtKB-KW"/>
</dbReference>
<evidence type="ECO:0000313" key="2">
    <source>
        <dbReference type="EMBL" id="KAB7513873.1"/>
    </source>
</evidence>
<feature type="domain" description="Metallo-beta-lactamase" evidence="1">
    <location>
        <begin position="18"/>
        <end position="187"/>
    </location>
</feature>
<name>A0A5N5U6R8_9EURY</name>
<accession>A0A5N5U5P3</accession>
<dbReference type="Proteomes" id="UP000326302">
    <property type="component" value="Unassembled WGS sequence"/>
</dbReference>
<evidence type="ECO:0000313" key="7">
    <source>
        <dbReference type="Proteomes" id="UP000326865"/>
    </source>
</evidence>
<dbReference type="OrthoDB" id="197151at2157"/>
<dbReference type="SUPFAM" id="SSF56281">
    <property type="entry name" value="Metallo-hydrolase/oxidoreductase"/>
    <property type="match status" value="1"/>
</dbReference>
<dbReference type="AlphaFoldDB" id="A0A5N5U6R8"/>
<reference evidence="5 6" key="1">
    <citation type="submission" date="2019-10" db="EMBL/GenBank/DDBJ databases">
        <title>Unraveling microbial dark matter from salterns through culturing: the case of the genus Halosegnis.</title>
        <authorList>
            <person name="Duran-Viseras A."/>
            <person name="Andrei A.-S."/>
            <person name="Vera-Gargallo B."/>
            <person name="Ghai R."/>
            <person name="Sanchez-Porro C."/>
            <person name="Ventosa A."/>
        </authorList>
    </citation>
    <scope>NUCLEOTIDE SEQUENCE [LARGE SCALE GENOMIC DNA]</scope>
    <source>
        <strain evidence="3 6">F17-44</strain>
        <strain evidence="2 7">F18-79</strain>
        <strain evidence="4 5">F19-13</strain>
    </source>
</reference>
<dbReference type="InterPro" id="IPR036866">
    <property type="entry name" value="RibonucZ/Hydroxyglut_hydro"/>
</dbReference>
<accession>A0A5N5U6R8</accession>
<evidence type="ECO:0000313" key="3">
    <source>
        <dbReference type="EMBL" id="KAB7514275.1"/>
    </source>
</evidence>
<keyword evidence="7" id="KW-1185">Reference proteome</keyword>
<evidence type="ECO:0000313" key="6">
    <source>
        <dbReference type="Proteomes" id="UP000326302"/>
    </source>
</evidence>
<dbReference type="EMBL" id="QKKZ01000003">
    <property type="protein sequence ID" value="KAB7513873.1"/>
    <property type="molecule type" value="Genomic_DNA"/>
</dbReference>
<proteinExistence type="predicted"/>
<gene>
    <name evidence="2" type="ORF">DM867_08750</name>
    <name evidence="3" type="ORF">DMP03_10405</name>
    <name evidence="4" type="ORF">DP108_06855</name>
</gene>
<dbReference type="EMBL" id="QMDY01000003">
    <property type="protein sequence ID" value="KAB7518875.1"/>
    <property type="molecule type" value="Genomic_DNA"/>
</dbReference>
<dbReference type="PANTHER" id="PTHR42951">
    <property type="entry name" value="METALLO-BETA-LACTAMASE DOMAIN-CONTAINING"/>
    <property type="match status" value="1"/>
</dbReference>
<dbReference type="InterPro" id="IPR001279">
    <property type="entry name" value="Metallo-B-lactamas"/>
</dbReference>
<dbReference type="RefSeq" id="WP_152120605.1">
    <property type="nucleotide sequence ID" value="NZ_QJOW01000004.1"/>
</dbReference>